<gene>
    <name evidence="3" type="ORF">SAMN05421813_103175</name>
</gene>
<keyword evidence="1" id="KW-0732">Signal</keyword>
<dbReference type="STRING" id="990371.SAMN05421813_103175"/>
<protein>
    <submittedName>
        <fullName evidence="3">Zn-dependent amino-or carboxypeptidase, M28 family</fullName>
    </submittedName>
</protein>
<dbReference type="AlphaFoldDB" id="A0A1G9NUY5"/>
<reference evidence="4" key="1">
    <citation type="submission" date="2016-10" db="EMBL/GenBank/DDBJ databases">
        <authorList>
            <person name="Varghese N."/>
            <person name="Submissions S."/>
        </authorList>
    </citation>
    <scope>NUCLEOTIDE SEQUENCE [LARGE SCALE GENOMIC DNA]</scope>
    <source>
        <strain evidence="4">DSM 24536</strain>
    </source>
</reference>
<dbReference type="InterPro" id="IPR007484">
    <property type="entry name" value="Peptidase_M28"/>
</dbReference>
<feature type="chain" id="PRO_5011661335" evidence="1">
    <location>
        <begin position="21"/>
        <end position="534"/>
    </location>
</feature>
<dbReference type="PANTHER" id="PTHR12147:SF26">
    <property type="entry name" value="PEPTIDASE M28 DOMAIN-CONTAINING PROTEIN"/>
    <property type="match status" value="1"/>
</dbReference>
<keyword evidence="3" id="KW-0121">Carboxypeptidase</keyword>
<proteinExistence type="predicted"/>
<keyword evidence="3" id="KW-0645">Protease</keyword>
<dbReference type="Proteomes" id="UP000199226">
    <property type="component" value="Unassembled WGS sequence"/>
</dbReference>
<evidence type="ECO:0000259" key="2">
    <source>
        <dbReference type="Pfam" id="PF04389"/>
    </source>
</evidence>
<name>A0A1G9NUY5_9SPHI</name>
<keyword evidence="3" id="KW-0378">Hydrolase</keyword>
<dbReference type="Gene3D" id="3.40.630.10">
    <property type="entry name" value="Zn peptidases"/>
    <property type="match status" value="2"/>
</dbReference>
<dbReference type="GO" id="GO:0004180">
    <property type="term" value="F:carboxypeptidase activity"/>
    <property type="evidence" value="ECO:0007669"/>
    <property type="project" value="UniProtKB-KW"/>
</dbReference>
<dbReference type="GO" id="GO:0006508">
    <property type="term" value="P:proteolysis"/>
    <property type="evidence" value="ECO:0007669"/>
    <property type="project" value="InterPro"/>
</dbReference>
<dbReference type="PANTHER" id="PTHR12147">
    <property type="entry name" value="METALLOPEPTIDASE M28 FAMILY MEMBER"/>
    <property type="match status" value="1"/>
</dbReference>
<dbReference type="GO" id="GO:0008235">
    <property type="term" value="F:metalloexopeptidase activity"/>
    <property type="evidence" value="ECO:0007669"/>
    <property type="project" value="InterPro"/>
</dbReference>
<evidence type="ECO:0000256" key="1">
    <source>
        <dbReference type="SAM" id="SignalP"/>
    </source>
</evidence>
<dbReference type="Pfam" id="PF04389">
    <property type="entry name" value="Peptidase_M28"/>
    <property type="match status" value="1"/>
</dbReference>
<dbReference type="SUPFAM" id="SSF53187">
    <property type="entry name" value="Zn-dependent exopeptidases"/>
    <property type="match status" value="1"/>
</dbReference>
<evidence type="ECO:0000313" key="4">
    <source>
        <dbReference type="Proteomes" id="UP000199226"/>
    </source>
</evidence>
<dbReference type="EMBL" id="FNHH01000003">
    <property type="protein sequence ID" value="SDL89795.1"/>
    <property type="molecule type" value="Genomic_DNA"/>
</dbReference>
<feature type="signal peptide" evidence="1">
    <location>
        <begin position="1"/>
        <end position="20"/>
    </location>
</feature>
<feature type="domain" description="Peptidase M28" evidence="2">
    <location>
        <begin position="293"/>
        <end position="510"/>
    </location>
</feature>
<sequence length="534" mass="58345">MLKQSLWVLLVAGISVQGYAQDPNAQKYAGQITAKKAKKHLSILASDKFEGRETGKRGAEMAAAYIAKEFKKLKLTAPVNGTYIQNVPLIETSFDVTSFTANNTALTMGKDYLFSGSGDAKSIRASEIVFIGYGIGSDNYDDLKNTDISGKVVLLINKGEPMQNGVSVISKSTTASDWSTSRFKRIQYVMSKNPALILAVSPDVSTAIQSYKPRAGRLSVKKETKAAAANRASTAAMVNITPEVANQFLKNSGKTYEGLKAAIDNSAAPQTQVLKSEVVMNYGPVNKEVMSANVLGYLEGTDLKDELVVFSAHYDHIGLTTDGGTDKVNNGADDDGSGTTGVLAIARAYAKAKKAGHGPRRSILFLLVTGEEKGLLGSEYYSLNPVFPMANTITNLNIDMIGRIGEAYKDSPDAANYCYLIGSDKLSTDLHKISENANAVYTKMKIDYKFNDPKDPERIYYRSDHYNFAKNGIPIVFYFNGVHEDYHKAGDEVSKINFELLAKRAHLVYYTGWDLVNRDKRPVVDVKNDMPASR</sequence>
<dbReference type="InterPro" id="IPR045175">
    <property type="entry name" value="M28_fam"/>
</dbReference>
<organism evidence="3 4">
    <name type="scientific">Daejeonella rubra</name>
    <dbReference type="NCBI Taxonomy" id="990371"/>
    <lineage>
        <taxon>Bacteria</taxon>
        <taxon>Pseudomonadati</taxon>
        <taxon>Bacteroidota</taxon>
        <taxon>Sphingobacteriia</taxon>
        <taxon>Sphingobacteriales</taxon>
        <taxon>Sphingobacteriaceae</taxon>
        <taxon>Daejeonella</taxon>
    </lineage>
</organism>
<accession>A0A1G9NUY5</accession>
<evidence type="ECO:0000313" key="3">
    <source>
        <dbReference type="EMBL" id="SDL89795.1"/>
    </source>
</evidence>
<keyword evidence="4" id="KW-1185">Reference proteome</keyword>